<gene>
    <name evidence="2" type="ORF">E6C51_13745</name>
</gene>
<evidence type="ECO:0000313" key="3">
    <source>
        <dbReference type="Proteomes" id="UP000310754"/>
    </source>
</evidence>
<reference evidence="2 3" key="1">
    <citation type="submission" date="2019-04" db="EMBL/GenBank/DDBJ databases">
        <title>Rhizobium terrae sp. nov., isolated from a paddy soil.</title>
        <authorList>
            <person name="Lin S.-Y."/>
            <person name="Hameed A."/>
            <person name="Huang H.-I."/>
            <person name="Young C.-C."/>
        </authorList>
    </citation>
    <scope>NUCLEOTIDE SEQUENCE [LARGE SCALE GENOMIC DNA]</scope>
    <source>
        <strain evidence="2 3">CC-HIH110</strain>
    </source>
</reference>
<protein>
    <submittedName>
        <fullName evidence="2">Uncharacterized protein</fullName>
    </submittedName>
</protein>
<organism evidence="2 3">
    <name type="scientific">Allorhizobium terrae</name>
    <dbReference type="NCBI Taxonomy" id="1848972"/>
    <lineage>
        <taxon>Bacteria</taxon>
        <taxon>Pseudomonadati</taxon>
        <taxon>Pseudomonadota</taxon>
        <taxon>Alphaproteobacteria</taxon>
        <taxon>Hyphomicrobiales</taxon>
        <taxon>Rhizobiaceae</taxon>
        <taxon>Rhizobium/Agrobacterium group</taxon>
        <taxon>Allorhizobium</taxon>
    </lineage>
</organism>
<evidence type="ECO:0000256" key="1">
    <source>
        <dbReference type="SAM" id="MobiDB-lite"/>
    </source>
</evidence>
<feature type="region of interest" description="Disordered" evidence="1">
    <location>
        <begin position="188"/>
        <end position="207"/>
    </location>
</feature>
<proteinExistence type="predicted"/>
<keyword evidence="3" id="KW-1185">Reference proteome</keyword>
<dbReference type="AlphaFoldDB" id="A0A4S3ZTB6"/>
<dbReference type="Proteomes" id="UP000310754">
    <property type="component" value="Unassembled WGS sequence"/>
</dbReference>
<evidence type="ECO:0000313" key="2">
    <source>
        <dbReference type="EMBL" id="THF48941.1"/>
    </source>
</evidence>
<accession>A0A4S3ZTB6</accession>
<dbReference type="RefSeq" id="WP_190236384.1">
    <property type="nucleotide sequence ID" value="NZ_SSOA01000007.1"/>
</dbReference>
<comment type="caution">
    <text evidence="2">The sequence shown here is derived from an EMBL/GenBank/DDBJ whole genome shotgun (WGS) entry which is preliminary data.</text>
</comment>
<name>A0A4S3ZTB6_9HYPH</name>
<sequence length="217" mass="24040">MDCPSRYPDLPEQHEADFLSNRISKKPHFEELTQYFLKGLTVAFKRRSRVLKYLAAQKETDEIRCSEKTLVLSFIPPVSTYVSFCKCGIIPCFSTDVAMMDSAASASDAASSLTSISNERTVRLGAAHDDAKDIGLLFSKPQTQRDTVKAPPLFQDFYDTAPANAAPSSEATPQAKARSSWLDALSNQDHNGFAADRPSTFNPDENGLYRMFLPETV</sequence>
<dbReference type="EMBL" id="SSOA01000007">
    <property type="protein sequence ID" value="THF48941.1"/>
    <property type="molecule type" value="Genomic_DNA"/>
</dbReference>